<name>E6VTH0_PSEA9</name>
<feature type="domain" description="Lcl C-terminal" evidence="2">
    <location>
        <begin position="41"/>
        <end position="157"/>
    </location>
</feature>
<organism evidence="3 4">
    <name type="scientific">Pseudodesulfovibrio aespoeensis (strain ATCC 700646 / DSM 10631 / Aspo-2)</name>
    <name type="common">Desulfovibrio aespoeensis</name>
    <dbReference type="NCBI Taxonomy" id="643562"/>
    <lineage>
        <taxon>Bacteria</taxon>
        <taxon>Pseudomonadati</taxon>
        <taxon>Thermodesulfobacteriota</taxon>
        <taxon>Desulfovibrionia</taxon>
        <taxon>Desulfovibrionales</taxon>
        <taxon>Desulfovibrionaceae</taxon>
    </lineage>
</organism>
<feature type="signal peptide" evidence="1">
    <location>
        <begin position="1"/>
        <end position="32"/>
    </location>
</feature>
<accession>E6VTH0</accession>
<dbReference type="eggNOG" id="COG1361">
    <property type="taxonomic scope" value="Bacteria"/>
</dbReference>
<proteinExistence type="predicted"/>
<dbReference type="PROSITE" id="PS51257">
    <property type="entry name" value="PROKAR_LIPOPROTEIN"/>
    <property type="match status" value="1"/>
</dbReference>
<dbReference type="EMBL" id="CP002431">
    <property type="protein sequence ID" value="ADU62147.1"/>
    <property type="molecule type" value="Genomic_DNA"/>
</dbReference>
<keyword evidence="4" id="KW-1185">Reference proteome</keyword>
<dbReference type="Proteomes" id="UP000002191">
    <property type="component" value="Chromosome"/>
</dbReference>
<sequence length="160" mass="18247" precursor="true">MRSSNLKSIRCFAQVILACGVLFFACVGNLHAETFVDNKDGTVTDTMSGLMWSQKATPYEYMKWDQALAAVSSCSLGGKGGWRLPTKDELVELYSHMGSGSHPFDMRYPDTIPHWSSTVSQYDPWKEYYRNYTVYMKTGEVKTYAREGTYSYIWPVRNAN</sequence>
<dbReference type="KEGG" id="das:Daes_1131"/>
<reference evidence="3 4" key="2">
    <citation type="journal article" date="2014" name="Genome Announc.">
        <title>Complete Genome Sequence of the Subsurface, Mesophilic Sulfate-Reducing Bacterium Desulfovibrio aespoeensis Aspo-2.</title>
        <authorList>
            <person name="Pedersen K."/>
            <person name="Bengtsson A."/>
            <person name="Edlund J."/>
            <person name="Rabe L."/>
            <person name="Hazen T."/>
            <person name="Chakraborty R."/>
            <person name="Goodwin L."/>
            <person name="Shapiro N."/>
        </authorList>
    </citation>
    <scope>NUCLEOTIDE SEQUENCE [LARGE SCALE GENOMIC DNA]</scope>
    <source>
        <strain evidence="4">ATCC 700646 / DSM 10631 / Aspo-2</strain>
    </source>
</reference>
<feature type="chain" id="PRO_5003213691" description="Lcl C-terminal domain-containing protein" evidence="1">
    <location>
        <begin position="33"/>
        <end position="160"/>
    </location>
</feature>
<evidence type="ECO:0000259" key="2">
    <source>
        <dbReference type="Pfam" id="PF07603"/>
    </source>
</evidence>
<dbReference type="InterPro" id="IPR011460">
    <property type="entry name" value="Lcl_C"/>
</dbReference>
<dbReference type="Pfam" id="PF07603">
    <property type="entry name" value="Lcl_C"/>
    <property type="match status" value="1"/>
</dbReference>
<evidence type="ECO:0000313" key="3">
    <source>
        <dbReference type="EMBL" id="ADU62147.1"/>
    </source>
</evidence>
<dbReference type="HOGENOM" id="CLU_1649385_0_0_7"/>
<dbReference type="STRING" id="643562.Daes_1131"/>
<evidence type="ECO:0000256" key="1">
    <source>
        <dbReference type="SAM" id="SignalP"/>
    </source>
</evidence>
<reference evidence="4" key="1">
    <citation type="submission" date="2010-12" db="EMBL/GenBank/DDBJ databases">
        <title>Complete sequence of Desulfovibrio aespoeensis Aspo-2.</title>
        <authorList>
            <consortium name="US DOE Joint Genome Institute"/>
            <person name="Lucas S."/>
            <person name="Copeland A."/>
            <person name="Lapidus A."/>
            <person name="Cheng J.-F."/>
            <person name="Goodwin L."/>
            <person name="Pitluck S."/>
            <person name="Chertkov O."/>
            <person name="Misra M."/>
            <person name="Detter J.C."/>
            <person name="Han C."/>
            <person name="Tapia R."/>
            <person name="Land M."/>
            <person name="Hauser L."/>
            <person name="Kyrpides N."/>
            <person name="Ivanova N."/>
            <person name="Ovchinnikova G."/>
            <person name="Pedersen K."/>
            <person name="Jagevall S."/>
            <person name="Hazen T."/>
            <person name="Woyke T."/>
        </authorList>
    </citation>
    <scope>NUCLEOTIDE SEQUENCE [LARGE SCALE GENOMIC DNA]</scope>
    <source>
        <strain evidence="4">ATCC 700646 / DSM 10631 / Aspo-2</strain>
    </source>
</reference>
<dbReference type="AlphaFoldDB" id="E6VTH0"/>
<gene>
    <name evidence="3" type="ordered locus">Daes_1131</name>
</gene>
<protein>
    <recommendedName>
        <fullName evidence="2">Lcl C-terminal domain-containing protein</fullName>
    </recommendedName>
</protein>
<dbReference type="RefSeq" id="WP_013514078.1">
    <property type="nucleotide sequence ID" value="NC_014844.1"/>
</dbReference>
<evidence type="ECO:0000313" key="4">
    <source>
        <dbReference type="Proteomes" id="UP000002191"/>
    </source>
</evidence>
<keyword evidence="1" id="KW-0732">Signal</keyword>
<dbReference type="OrthoDB" id="9793251at2"/>